<dbReference type="InterPro" id="IPR045255">
    <property type="entry name" value="RanBP1-like"/>
</dbReference>
<feature type="compositionally biased region" description="Basic and acidic residues" evidence="3">
    <location>
        <begin position="46"/>
        <end position="67"/>
    </location>
</feature>
<feature type="compositionally biased region" description="Basic and acidic residues" evidence="3">
    <location>
        <begin position="11"/>
        <end position="34"/>
    </location>
</feature>
<feature type="region of interest" description="Disordered" evidence="3">
    <location>
        <begin position="150"/>
        <end position="176"/>
    </location>
</feature>
<reference evidence="5 6" key="1">
    <citation type="submission" date="2016-10" db="EMBL/GenBank/DDBJ databases">
        <authorList>
            <person name="de Groot N.N."/>
        </authorList>
    </citation>
    <scope>NUCLEOTIDE SEQUENCE [LARGE SCALE GENOMIC DNA]</scope>
    <source>
        <strain evidence="5 6">PYCC 4715</strain>
    </source>
</reference>
<dbReference type="EMBL" id="LT635764">
    <property type="protein sequence ID" value="SGZ48861.1"/>
    <property type="molecule type" value="Genomic_DNA"/>
</dbReference>
<dbReference type="Pfam" id="PF00638">
    <property type="entry name" value="Ran_BP1"/>
    <property type="match status" value="1"/>
</dbReference>
<evidence type="ECO:0000256" key="2">
    <source>
        <dbReference type="ARBA" id="ARBA00023242"/>
    </source>
</evidence>
<dbReference type="InterPro" id="IPR011993">
    <property type="entry name" value="PH-like_dom_sf"/>
</dbReference>
<comment type="subcellular location">
    <subcellularLocation>
        <location evidence="1">Nucleus</location>
    </subcellularLocation>
</comment>
<feature type="region of interest" description="Disordered" evidence="3">
    <location>
        <begin position="1"/>
        <end position="90"/>
    </location>
</feature>
<dbReference type="Gene3D" id="2.30.29.30">
    <property type="entry name" value="Pleckstrin-homology domain (PH domain)/Phosphotyrosine-binding domain (PTB)"/>
    <property type="match status" value="1"/>
</dbReference>
<gene>
    <name evidence="5" type="ORF">SAMEA4029009_CIC11G00000002979</name>
</gene>
<evidence type="ECO:0000256" key="1">
    <source>
        <dbReference type="ARBA" id="ARBA00004123"/>
    </source>
</evidence>
<keyword evidence="2" id="KW-0539">Nucleus</keyword>
<evidence type="ECO:0000313" key="6">
    <source>
        <dbReference type="Proteomes" id="UP000182259"/>
    </source>
</evidence>
<protein>
    <submittedName>
        <fullName evidence="5">CIC11C00000002979</fullName>
    </submittedName>
</protein>
<dbReference type="GO" id="GO:0006607">
    <property type="term" value="P:NLS-bearing protein import into nucleus"/>
    <property type="evidence" value="ECO:0007669"/>
    <property type="project" value="TreeGrafter"/>
</dbReference>
<feature type="domain" description="RanBD1" evidence="4">
    <location>
        <begin position="187"/>
        <end position="315"/>
    </location>
</feature>
<feature type="region of interest" description="Disordered" evidence="3">
    <location>
        <begin position="314"/>
        <end position="343"/>
    </location>
</feature>
<sequence length="343" mass="37606">MSEAPTLKRKQGPEDASDAKKLRLDDRSAVKSGEEIITPESTNKVENNRIESKDPANDSGETQKDNETTNTSSKNSTEPSPKPVFGATSTFGNASIFDKMKSKTNVFDGLPLKSPEKATTATSFGSSFGSSFGLFGANSKFANALQRATEKKSFLDEPETDNTESKSPPETPKATQQYKQVELVAQEVKTGEENEHSLYSATAKLFELDLTRIKEGWKERGLGPLHLNQSLDDMSQVRIVMRSQGLLRVILNYRITPTTVLIKGLEASLAPGKYLRFNSVSPEGKPVQYLIKFSNETLRNELVDKVNEVRAATAKNNTRLDTNNSASAPSTQEATDEDTGDEN</sequence>
<feature type="compositionally biased region" description="Polar residues" evidence="3">
    <location>
        <begin position="314"/>
        <end position="333"/>
    </location>
</feature>
<name>A0A1L0CYX5_9ASCO</name>
<dbReference type="PANTHER" id="PTHR23138">
    <property type="entry name" value="RAN BINDING PROTEIN"/>
    <property type="match status" value="1"/>
</dbReference>
<dbReference type="SMART" id="SM00160">
    <property type="entry name" value="RanBD"/>
    <property type="match status" value="1"/>
</dbReference>
<dbReference type="AlphaFoldDB" id="A0A1L0CYX5"/>
<evidence type="ECO:0000313" key="5">
    <source>
        <dbReference type="EMBL" id="SGZ48861.1"/>
    </source>
</evidence>
<feature type="compositionally biased region" description="Low complexity" evidence="3">
    <location>
        <begin position="68"/>
        <end position="79"/>
    </location>
</feature>
<proteinExistence type="predicted"/>
<dbReference type="Proteomes" id="UP000182259">
    <property type="component" value="Chromosome I"/>
</dbReference>
<evidence type="ECO:0000259" key="4">
    <source>
        <dbReference type="PROSITE" id="PS50196"/>
    </source>
</evidence>
<dbReference type="PROSITE" id="PS50196">
    <property type="entry name" value="RANBD1"/>
    <property type="match status" value="1"/>
</dbReference>
<feature type="compositionally biased region" description="Polar residues" evidence="3">
    <location>
        <begin position="165"/>
        <end position="176"/>
    </location>
</feature>
<dbReference type="GO" id="GO:0005634">
    <property type="term" value="C:nucleus"/>
    <property type="evidence" value="ECO:0007669"/>
    <property type="project" value="UniProtKB-SubCell"/>
</dbReference>
<accession>A0A1L0CYX5</accession>
<evidence type="ECO:0000256" key="3">
    <source>
        <dbReference type="SAM" id="MobiDB-lite"/>
    </source>
</evidence>
<dbReference type="InterPro" id="IPR000156">
    <property type="entry name" value="Ran_bind_dom"/>
</dbReference>
<organism evidence="5 6">
    <name type="scientific">Sungouiella intermedia</name>
    <dbReference type="NCBI Taxonomy" id="45354"/>
    <lineage>
        <taxon>Eukaryota</taxon>
        <taxon>Fungi</taxon>
        <taxon>Dikarya</taxon>
        <taxon>Ascomycota</taxon>
        <taxon>Saccharomycotina</taxon>
        <taxon>Pichiomycetes</taxon>
        <taxon>Metschnikowiaceae</taxon>
        <taxon>Sungouiella</taxon>
    </lineage>
</organism>
<feature type="compositionally biased region" description="Acidic residues" evidence="3">
    <location>
        <begin position="334"/>
        <end position="343"/>
    </location>
</feature>
<dbReference type="SUPFAM" id="SSF50729">
    <property type="entry name" value="PH domain-like"/>
    <property type="match status" value="1"/>
</dbReference>
<dbReference type="PANTHER" id="PTHR23138:SF142">
    <property type="entry name" value="RAN-BINDING PROTEIN 3B-RELATED"/>
    <property type="match status" value="1"/>
</dbReference>